<organism evidence="1 2">
    <name type="scientific">Saccharolobus shibatae (strain ATCC 51178 / DSM 5389 / JCM 8931 / NBRC 15437 / B12)</name>
    <name type="common">Sulfolobus shibatae</name>
    <dbReference type="NCBI Taxonomy" id="523848"/>
    <lineage>
        <taxon>Archaea</taxon>
        <taxon>Thermoproteota</taxon>
        <taxon>Thermoprotei</taxon>
        <taxon>Sulfolobales</taxon>
        <taxon>Sulfolobaceae</taxon>
        <taxon>Saccharolobus</taxon>
    </lineage>
</organism>
<gene>
    <name evidence="1" type="ORF">J5U23_02615</name>
</gene>
<dbReference type="RefSeq" id="WP_218266353.1">
    <property type="nucleotide sequence ID" value="NZ_CP077717.1"/>
</dbReference>
<proteinExistence type="predicted"/>
<reference evidence="1" key="1">
    <citation type="journal article" date="2021" name="Environ. Microbiol.">
        <title>New insights into the diversity and evolution of the archaeal mobilome from three complete genomes of Saccharolobus shibatae.</title>
        <authorList>
            <person name="Medvedeva S."/>
            <person name="Brandt D."/>
            <person name="Cvirkaite-Krupovic V."/>
            <person name="Liu Y."/>
            <person name="Severinov K."/>
            <person name="Ishino S."/>
            <person name="Ishino Y."/>
            <person name="Prangishvili D."/>
            <person name="Kalinowski J."/>
            <person name="Krupovic M."/>
        </authorList>
    </citation>
    <scope>NUCLEOTIDE SEQUENCE</scope>
    <source>
        <strain evidence="1">B12</strain>
    </source>
</reference>
<evidence type="ECO:0000313" key="2">
    <source>
        <dbReference type="Proteomes" id="UP000694018"/>
    </source>
</evidence>
<dbReference type="Proteomes" id="UP000694018">
    <property type="component" value="Chromosome"/>
</dbReference>
<protein>
    <submittedName>
        <fullName evidence="1">Uncharacterized protein</fullName>
    </submittedName>
</protein>
<dbReference type="AlphaFoldDB" id="A0A8F5BR01"/>
<evidence type="ECO:0000313" key="1">
    <source>
        <dbReference type="EMBL" id="QXJ29739.1"/>
    </source>
</evidence>
<sequence length="91" mass="10830">MVSKEDLQFIISILDSNDKKELVKQFSYVFREMMEEKIISKPWYYKMMKGYAPSDDLLMRACEINDKLREFIIKKAVEKANRVLETVRNTG</sequence>
<dbReference type="KEGG" id="sshi:J5U23_02615"/>
<dbReference type="EMBL" id="CP077717">
    <property type="protein sequence ID" value="QXJ29739.1"/>
    <property type="molecule type" value="Genomic_DNA"/>
</dbReference>
<name>A0A8F5BR01_SACSH</name>
<accession>A0A8F5BR01</accession>
<dbReference type="GeneID" id="65564091"/>